<reference evidence="1 2" key="1">
    <citation type="submission" date="2018-08" db="EMBL/GenBank/DDBJ databases">
        <title>A genome reference for cultivated species of the human gut microbiota.</title>
        <authorList>
            <person name="Zou Y."/>
            <person name="Xue W."/>
            <person name="Luo G."/>
        </authorList>
    </citation>
    <scope>NUCLEOTIDE SEQUENCE [LARGE SCALE GENOMIC DNA]</scope>
    <source>
        <strain evidence="1 2">AM25-1</strain>
    </source>
</reference>
<gene>
    <name evidence="1" type="ORF">DW663_12415</name>
</gene>
<evidence type="ECO:0000313" key="1">
    <source>
        <dbReference type="EMBL" id="RHF69686.1"/>
    </source>
</evidence>
<accession>A0A414PMI4</accession>
<organism evidence="1 2">
    <name type="scientific">Fusobacterium mortiferum</name>
    <dbReference type="NCBI Taxonomy" id="850"/>
    <lineage>
        <taxon>Bacteria</taxon>
        <taxon>Fusobacteriati</taxon>
        <taxon>Fusobacteriota</taxon>
        <taxon>Fusobacteriia</taxon>
        <taxon>Fusobacteriales</taxon>
        <taxon>Fusobacteriaceae</taxon>
        <taxon>Fusobacterium</taxon>
    </lineage>
</organism>
<comment type="caution">
    <text evidence="1">The sequence shown here is derived from an EMBL/GenBank/DDBJ whole genome shotgun (WGS) entry which is preliminary data.</text>
</comment>
<protein>
    <submittedName>
        <fullName evidence="1">Uncharacterized protein</fullName>
    </submittedName>
</protein>
<evidence type="ECO:0000313" key="2">
    <source>
        <dbReference type="Proteomes" id="UP000284676"/>
    </source>
</evidence>
<proteinExistence type="predicted"/>
<name>A0A414PMI4_FUSMR</name>
<dbReference type="Proteomes" id="UP000284676">
    <property type="component" value="Unassembled WGS sequence"/>
</dbReference>
<dbReference type="RefSeq" id="WP_118234750.1">
    <property type="nucleotide sequence ID" value="NZ_QRHL01000044.1"/>
</dbReference>
<dbReference type="AlphaFoldDB" id="A0A414PMI4"/>
<sequence>MRERLEKRLKSVLKKKVKLTLGVLISFLITGNIGYAKIINEENISSTLIIEENQEIENSGIISGNAQMLQKQI</sequence>
<dbReference type="EMBL" id="QRHL01000044">
    <property type="protein sequence ID" value="RHF69686.1"/>
    <property type="molecule type" value="Genomic_DNA"/>
</dbReference>